<dbReference type="InterPro" id="IPR011060">
    <property type="entry name" value="RibuloseP-bd_barrel"/>
</dbReference>
<organism evidence="9">
    <name type="scientific">marine metagenome</name>
    <dbReference type="NCBI Taxonomy" id="408172"/>
    <lineage>
        <taxon>unclassified sequences</taxon>
        <taxon>metagenomes</taxon>
        <taxon>ecological metagenomes</taxon>
    </lineage>
</organism>
<comment type="similarity">
    <text evidence="2">Belongs to the TrpF family.</text>
</comment>
<dbReference type="HAMAP" id="MF_00135">
    <property type="entry name" value="PRAI"/>
    <property type="match status" value="1"/>
</dbReference>
<evidence type="ECO:0000313" key="9">
    <source>
        <dbReference type="EMBL" id="SVA51561.1"/>
    </source>
</evidence>
<dbReference type="Gene3D" id="3.20.20.70">
    <property type="entry name" value="Aldolase class I"/>
    <property type="match status" value="1"/>
</dbReference>
<gene>
    <name evidence="9" type="ORF">METZ01_LOCUS104415</name>
</gene>
<dbReference type="NCBIfam" id="NF002298">
    <property type="entry name" value="PRK01222.1-4"/>
    <property type="match status" value="1"/>
</dbReference>
<dbReference type="CDD" id="cd00405">
    <property type="entry name" value="PRAI"/>
    <property type="match status" value="1"/>
</dbReference>
<evidence type="ECO:0000256" key="7">
    <source>
        <dbReference type="ARBA" id="ARBA00023235"/>
    </source>
</evidence>
<dbReference type="EMBL" id="UINC01011725">
    <property type="protein sequence ID" value="SVA51561.1"/>
    <property type="molecule type" value="Genomic_DNA"/>
</dbReference>
<dbReference type="SUPFAM" id="SSF51366">
    <property type="entry name" value="Ribulose-phoshate binding barrel"/>
    <property type="match status" value="1"/>
</dbReference>
<evidence type="ECO:0000256" key="2">
    <source>
        <dbReference type="ARBA" id="ARBA00007571"/>
    </source>
</evidence>
<keyword evidence="4" id="KW-0028">Amino-acid biosynthesis</keyword>
<dbReference type="EC" id="5.3.1.24" evidence="3"/>
<dbReference type="GO" id="GO:0000162">
    <property type="term" value="P:L-tryptophan biosynthetic process"/>
    <property type="evidence" value="ECO:0007669"/>
    <property type="project" value="UniProtKB-UniPathway"/>
</dbReference>
<dbReference type="Pfam" id="PF00697">
    <property type="entry name" value="PRAI"/>
    <property type="match status" value="1"/>
</dbReference>
<evidence type="ECO:0000256" key="1">
    <source>
        <dbReference type="ARBA" id="ARBA00004664"/>
    </source>
</evidence>
<dbReference type="InterPro" id="IPR044643">
    <property type="entry name" value="TrpF_fam"/>
</dbReference>
<dbReference type="UniPathway" id="UPA00035">
    <property type="reaction ID" value="UER00042"/>
</dbReference>
<dbReference type="FunFam" id="3.20.20.70:FF:000075">
    <property type="entry name" value="Tryptophan biosynthesis protein TRP1"/>
    <property type="match status" value="1"/>
</dbReference>
<evidence type="ECO:0000256" key="6">
    <source>
        <dbReference type="ARBA" id="ARBA00023141"/>
    </source>
</evidence>
<feature type="non-terminal residue" evidence="9">
    <location>
        <position position="1"/>
    </location>
</feature>
<dbReference type="PANTHER" id="PTHR42894:SF1">
    <property type="entry name" value="N-(5'-PHOSPHORIBOSYL)ANTHRANILATE ISOMERASE"/>
    <property type="match status" value="1"/>
</dbReference>
<keyword evidence="6" id="KW-0057">Aromatic amino acid biosynthesis</keyword>
<dbReference type="GO" id="GO:0004640">
    <property type="term" value="F:phosphoribosylanthranilate isomerase activity"/>
    <property type="evidence" value="ECO:0007669"/>
    <property type="project" value="UniProtKB-EC"/>
</dbReference>
<sequence length="215" mass="22365">VSVRVKICGITSIDDAQAAVEAGADALGFMFYEPSPRYLTPEEAGAIIRELPAHVARVGVFVDADEATIRNTATSAGLDTLQFHGNESPDFCTQFKLRTIKAFRVKDGESLGQLAGYGTDAWLLDSYVQGVPGGTGERFNWDLAVEAKRLGCPILLAGGLTPDNAGEAVDQVAPFGLDVSSGVEAAPGRKDAAKMATLIASAKGSSAADGLWSGC</sequence>
<keyword evidence="7" id="KW-0413">Isomerase</keyword>
<evidence type="ECO:0000256" key="4">
    <source>
        <dbReference type="ARBA" id="ARBA00022605"/>
    </source>
</evidence>
<name>A0A381WGZ1_9ZZZZ</name>
<evidence type="ECO:0000259" key="8">
    <source>
        <dbReference type="Pfam" id="PF00697"/>
    </source>
</evidence>
<evidence type="ECO:0000256" key="3">
    <source>
        <dbReference type="ARBA" id="ARBA00012572"/>
    </source>
</evidence>
<reference evidence="9" key="1">
    <citation type="submission" date="2018-05" db="EMBL/GenBank/DDBJ databases">
        <authorList>
            <person name="Lanie J.A."/>
            <person name="Ng W.-L."/>
            <person name="Kazmierczak K.M."/>
            <person name="Andrzejewski T.M."/>
            <person name="Davidsen T.M."/>
            <person name="Wayne K.J."/>
            <person name="Tettelin H."/>
            <person name="Glass J.I."/>
            <person name="Rusch D."/>
            <person name="Podicherti R."/>
            <person name="Tsui H.-C.T."/>
            <person name="Winkler M.E."/>
        </authorList>
    </citation>
    <scope>NUCLEOTIDE SEQUENCE</scope>
</reference>
<dbReference type="InterPro" id="IPR001240">
    <property type="entry name" value="PRAI_dom"/>
</dbReference>
<proteinExistence type="inferred from homology"/>
<dbReference type="InterPro" id="IPR013785">
    <property type="entry name" value="Aldolase_TIM"/>
</dbReference>
<comment type="pathway">
    <text evidence="1">Amino-acid biosynthesis; L-tryptophan biosynthesis; L-tryptophan from chorismate: step 3/5.</text>
</comment>
<feature type="domain" description="N-(5'phosphoribosyl) anthranilate isomerase (PRAI)" evidence="8">
    <location>
        <begin position="5"/>
        <end position="199"/>
    </location>
</feature>
<dbReference type="AlphaFoldDB" id="A0A381WGZ1"/>
<accession>A0A381WGZ1</accession>
<dbReference type="PANTHER" id="PTHR42894">
    <property type="entry name" value="N-(5'-PHOSPHORIBOSYL)ANTHRANILATE ISOMERASE"/>
    <property type="match status" value="1"/>
</dbReference>
<evidence type="ECO:0000256" key="5">
    <source>
        <dbReference type="ARBA" id="ARBA00022822"/>
    </source>
</evidence>
<protein>
    <recommendedName>
        <fullName evidence="3">phosphoribosylanthranilate isomerase</fullName>
        <ecNumber evidence="3">5.3.1.24</ecNumber>
    </recommendedName>
</protein>
<keyword evidence="5" id="KW-0822">Tryptophan biosynthesis</keyword>